<keyword evidence="1" id="KW-1133">Transmembrane helix</keyword>
<reference evidence="3 4" key="1">
    <citation type="submission" date="2020-07" db="EMBL/GenBank/DDBJ databases">
        <title>Sequencing the genomes of 1000 actinobacteria strains.</title>
        <authorList>
            <person name="Klenk H.-P."/>
        </authorList>
    </citation>
    <scope>NUCLEOTIDE SEQUENCE [LARGE SCALE GENOMIC DNA]</scope>
    <source>
        <strain evidence="3 4">LI1</strain>
    </source>
</reference>
<feature type="transmembrane region" description="Helical" evidence="1">
    <location>
        <begin position="77"/>
        <end position="95"/>
    </location>
</feature>
<feature type="transmembrane region" description="Helical" evidence="1">
    <location>
        <begin position="6"/>
        <end position="26"/>
    </location>
</feature>
<dbReference type="AlphaFoldDB" id="A0A7Z0EFB6"/>
<dbReference type="EMBL" id="JACCFM010000001">
    <property type="protein sequence ID" value="NYJ20559.1"/>
    <property type="molecule type" value="Genomic_DNA"/>
</dbReference>
<evidence type="ECO:0000313" key="3">
    <source>
        <dbReference type="EMBL" id="NYJ20559.1"/>
    </source>
</evidence>
<dbReference type="RefSeq" id="WP_179579157.1">
    <property type="nucleotide sequence ID" value="NZ_JACCFM010000001.1"/>
</dbReference>
<dbReference type="Proteomes" id="UP000537260">
    <property type="component" value="Unassembled WGS sequence"/>
</dbReference>
<accession>A0A7Z0EFB6</accession>
<evidence type="ECO:0000313" key="4">
    <source>
        <dbReference type="Proteomes" id="UP000537260"/>
    </source>
</evidence>
<sequence>MKRRSPAAVLLVPLITFGIYSLVWFVKTKNEMNQTNVDRIPTAWLLLVPFVNIWWQWKFSVSVDVVTHKLLSRSNAFLLIFLLGPIGAAIVQNYLNEAIYLASRPRRSTALPVPMSA</sequence>
<protein>
    <recommendedName>
        <fullName evidence="2">DUF4234 domain-containing protein</fullName>
    </recommendedName>
</protein>
<evidence type="ECO:0000259" key="2">
    <source>
        <dbReference type="Pfam" id="PF14018"/>
    </source>
</evidence>
<gene>
    <name evidence="3" type="ORF">HNR05_002350</name>
</gene>
<feature type="domain" description="DUF4234" evidence="2">
    <location>
        <begin position="4"/>
        <end position="59"/>
    </location>
</feature>
<keyword evidence="1" id="KW-0472">Membrane</keyword>
<organism evidence="3 4">
    <name type="scientific">Glaciibacter psychrotolerans</name>
    <dbReference type="NCBI Taxonomy" id="670054"/>
    <lineage>
        <taxon>Bacteria</taxon>
        <taxon>Bacillati</taxon>
        <taxon>Actinomycetota</taxon>
        <taxon>Actinomycetes</taxon>
        <taxon>Micrococcales</taxon>
        <taxon>Microbacteriaceae</taxon>
        <taxon>Glaciibacter</taxon>
    </lineage>
</organism>
<dbReference type="InterPro" id="IPR025328">
    <property type="entry name" value="DUF4234"/>
</dbReference>
<comment type="caution">
    <text evidence="3">The sequence shown here is derived from an EMBL/GenBank/DDBJ whole genome shotgun (WGS) entry which is preliminary data.</text>
</comment>
<proteinExistence type="predicted"/>
<feature type="transmembrane region" description="Helical" evidence="1">
    <location>
        <begin position="38"/>
        <end position="57"/>
    </location>
</feature>
<keyword evidence="1" id="KW-0812">Transmembrane</keyword>
<dbReference type="Pfam" id="PF14018">
    <property type="entry name" value="DUF4234"/>
    <property type="match status" value="1"/>
</dbReference>
<evidence type="ECO:0000256" key="1">
    <source>
        <dbReference type="SAM" id="Phobius"/>
    </source>
</evidence>
<name>A0A7Z0EFB6_9MICO</name>
<keyword evidence="4" id="KW-1185">Reference proteome</keyword>